<evidence type="ECO:0000256" key="6">
    <source>
        <dbReference type="ARBA" id="ARBA00023136"/>
    </source>
</evidence>
<keyword evidence="4 7" id="KW-0812">Transmembrane</keyword>
<evidence type="ECO:0000256" key="1">
    <source>
        <dbReference type="ARBA" id="ARBA00004651"/>
    </source>
</evidence>
<evidence type="ECO:0000256" key="4">
    <source>
        <dbReference type="ARBA" id="ARBA00022692"/>
    </source>
</evidence>
<sequence length="361" mass="39507">MTDGGASALVPGAAAPATTSDRHTAIDVFRGLTILEVIGHHASGMALRHATPESGLHALLTVLNRSLHFAVPAFMFLSAMILTRSLLRRFDAGRYFSRRLLRGGWPYVLWTGVYAVWYVWTGLRPAEHLADPQRWTLWLLYGKASYHLYFLLVALQLYVVLPLLLPLARRRPTLPLAFALGLALQLGLYLLNREALRLPFPASSLLWYALPVAVGARSGEYGAWWRAHRRKLLPLLALVYAAYLPLALAYLRGEPVTPVVYSGLSWVYTTLCALTLLGLATSAGRLPRAVTVPLAALGTVSLQVYLLHPMLLQLLERAGFPGASVAFALTVAAYGLSALLIPALVGWALRGTRLSVLLFGR</sequence>
<dbReference type="InterPro" id="IPR002656">
    <property type="entry name" value="Acyl_transf_3_dom"/>
</dbReference>
<dbReference type="RefSeq" id="WP_350240741.1">
    <property type="nucleotide sequence ID" value="NZ_CP158296.1"/>
</dbReference>
<comment type="similarity">
    <text evidence="2">Belongs to the acyltransferase 3 family.</text>
</comment>
<keyword evidence="3" id="KW-1003">Cell membrane</keyword>
<evidence type="ECO:0000259" key="8">
    <source>
        <dbReference type="Pfam" id="PF01757"/>
    </source>
</evidence>
<evidence type="ECO:0000256" key="5">
    <source>
        <dbReference type="ARBA" id="ARBA00022989"/>
    </source>
</evidence>
<keyword evidence="9" id="KW-0614">Plasmid</keyword>
<feature type="transmembrane region" description="Helical" evidence="7">
    <location>
        <begin position="326"/>
        <end position="349"/>
    </location>
</feature>
<gene>
    <name evidence="9" type="ORF">ABOD76_00980</name>
</gene>
<evidence type="ECO:0000256" key="3">
    <source>
        <dbReference type="ARBA" id="ARBA00022475"/>
    </source>
</evidence>
<dbReference type="Pfam" id="PF01757">
    <property type="entry name" value="Acyl_transf_3"/>
    <property type="match status" value="1"/>
</dbReference>
<feature type="transmembrane region" description="Helical" evidence="7">
    <location>
        <begin position="146"/>
        <end position="167"/>
    </location>
</feature>
<geneLocation type="plasmid" evidence="9">
    <name>pDson04</name>
</geneLocation>
<dbReference type="GO" id="GO:0009246">
    <property type="term" value="P:enterobacterial common antigen biosynthetic process"/>
    <property type="evidence" value="ECO:0007669"/>
    <property type="project" value="TreeGrafter"/>
</dbReference>
<keyword evidence="5 7" id="KW-1133">Transmembrane helix</keyword>
<keyword evidence="9" id="KW-0012">Acyltransferase</keyword>
<accession>A0AAU7U5E4</accession>
<dbReference type="AlphaFoldDB" id="A0AAU7U5E4"/>
<feature type="domain" description="Acyltransferase 3" evidence="8">
    <location>
        <begin position="25"/>
        <end position="344"/>
    </location>
</feature>
<feature type="transmembrane region" description="Helical" evidence="7">
    <location>
        <begin position="286"/>
        <end position="306"/>
    </location>
</feature>
<dbReference type="EMBL" id="CP158296">
    <property type="protein sequence ID" value="XBV83330.1"/>
    <property type="molecule type" value="Genomic_DNA"/>
</dbReference>
<feature type="transmembrane region" description="Helical" evidence="7">
    <location>
        <begin position="69"/>
        <end position="87"/>
    </location>
</feature>
<feature type="transmembrane region" description="Helical" evidence="7">
    <location>
        <begin position="232"/>
        <end position="253"/>
    </location>
</feature>
<keyword evidence="6 7" id="KW-0472">Membrane</keyword>
<keyword evidence="9" id="KW-0808">Transferase</keyword>
<dbReference type="PANTHER" id="PTHR40074">
    <property type="entry name" value="O-ACETYLTRANSFERASE WECH"/>
    <property type="match status" value="1"/>
</dbReference>
<name>A0AAU7U5E4_9DEIO</name>
<feature type="transmembrane region" description="Helical" evidence="7">
    <location>
        <begin position="174"/>
        <end position="192"/>
    </location>
</feature>
<dbReference type="PANTHER" id="PTHR40074:SF2">
    <property type="entry name" value="O-ACETYLTRANSFERASE WECH"/>
    <property type="match status" value="1"/>
</dbReference>
<organism evidence="9">
    <name type="scientific">Deinococcus sonorensis KR-87</name>
    <dbReference type="NCBI Taxonomy" id="694439"/>
    <lineage>
        <taxon>Bacteria</taxon>
        <taxon>Thermotogati</taxon>
        <taxon>Deinococcota</taxon>
        <taxon>Deinococci</taxon>
        <taxon>Deinococcales</taxon>
        <taxon>Deinococcaceae</taxon>
        <taxon>Deinococcus</taxon>
    </lineage>
</organism>
<feature type="transmembrane region" description="Helical" evidence="7">
    <location>
        <begin position="259"/>
        <end position="279"/>
    </location>
</feature>
<comment type="subcellular location">
    <subcellularLocation>
        <location evidence="1">Cell membrane</location>
        <topology evidence="1">Multi-pass membrane protein</topology>
    </subcellularLocation>
</comment>
<dbReference type="KEGG" id="dsc:ABOD76_00980"/>
<dbReference type="GO" id="GO:0005886">
    <property type="term" value="C:plasma membrane"/>
    <property type="evidence" value="ECO:0007669"/>
    <property type="project" value="UniProtKB-SubCell"/>
</dbReference>
<dbReference type="GO" id="GO:0016413">
    <property type="term" value="F:O-acetyltransferase activity"/>
    <property type="evidence" value="ECO:0007669"/>
    <property type="project" value="TreeGrafter"/>
</dbReference>
<dbReference type="EC" id="2.3.1.-" evidence="9"/>
<evidence type="ECO:0000256" key="2">
    <source>
        <dbReference type="ARBA" id="ARBA00007400"/>
    </source>
</evidence>
<feature type="transmembrane region" description="Helical" evidence="7">
    <location>
        <begin position="107"/>
        <end position="126"/>
    </location>
</feature>
<evidence type="ECO:0000256" key="7">
    <source>
        <dbReference type="SAM" id="Phobius"/>
    </source>
</evidence>
<proteinExistence type="inferred from homology"/>
<reference evidence="9" key="1">
    <citation type="submission" date="2024-06" db="EMBL/GenBank/DDBJ databases">
        <title>Draft Genome Sequence of Deinococcus sonorensis Type Strain KR-87, a Biofilm Producing Representative of the Genus Deinococcus.</title>
        <authorList>
            <person name="Boren L.S."/>
            <person name="Grosso R.A."/>
            <person name="Hugenberg-Cox A.N."/>
            <person name="Hill J.T.E."/>
            <person name="Albert C.M."/>
            <person name="Tuohy J.M."/>
        </authorList>
    </citation>
    <scope>NUCLEOTIDE SEQUENCE</scope>
    <source>
        <strain evidence="9">KR-87</strain>
        <plasmid evidence="9">pDson04</plasmid>
    </source>
</reference>
<protein>
    <submittedName>
        <fullName evidence="9">Acyltransferase</fullName>
        <ecNumber evidence="9">2.3.1.-</ecNumber>
    </submittedName>
</protein>
<evidence type="ECO:0000313" key="9">
    <source>
        <dbReference type="EMBL" id="XBV83330.1"/>
    </source>
</evidence>